<reference evidence="1" key="1">
    <citation type="submission" date="2020-04" db="EMBL/GenBank/DDBJ databases">
        <authorList>
            <person name="Broberg M."/>
        </authorList>
    </citation>
    <scope>NUCLEOTIDE SEQUENCE</scope>
</reference>
<evidence type="ECO:0000313" key="2">
    <source>
        <dbReference type="Proteomes" id="UP000836387"/>
    </source>
</evidence>
<dbReference type="Proteomes" id="UP000836387">
    <property type="component" value="Unassembled WGS sequence"/>
</dbReference>
<name>A0ACA9U4X7_BIOOC</name>
<reference evidence="1" key="2">
    <citation type="submission" date="2021-10" db="EMBL/GenBank/DDBJ databases">
        <authorList>
            <person name="Piombo E."/>
        </authorList>
    </citation>
    <scope>NUCLEOTIDE SEQUENCE</scope>
</reference>
<keyword evidence="2" id="KW-1185">Reference proteome</keyword>
<protein>
    <submittedName>
        <fullName evidence="1">Uncharacterized protein</fullName>
    </submittedName>
</protein>
<evidence type="ECO:0000313" key="1">
    <source>
        <dbReference type="EMBL" id="CAG9948059.1"/>
    </source>
</evidence>
<proteinExistence type="predicted"/>
<gene>
    <name evidence="1" type="ORF">CRV2_00013598</name>
</gene>
<dbReference type="EMBL" id="CADEHS020000014">
    <property type="protein sequence ID" value="CAG9948059.1"/>
    <property type="molecule type" value="Genomic_DNA"/>
</dbReference>
<accession>A0ACA9U4X7</accession>
<organism evidence="1 2">
    <name type="scientific">Clonostachys rosea f. rosea IK726</name>
    <dbReference type="NCBI Taxonomy" id="1349383"/>
    <lineage>
        <taxon>Eukaryota</taxon>
        <taxon>Fungi</taxon>
        <taxon>Dikarya</taxon>
        <taxon>Ascomycota</taxon>
        <taxon>Pezizomycotina</taxon>
        <taxon>Sordariomycetes</taxon>
        <taxon>Hypocreomycetidae</taxon>
        <taxon>Hypocreales</taxon>
        <taxon>Bionectriaceae</taxon>
        <taxon>Clonostachys</taxon>
    </lineage>
</organism>
<comment type="caution">
    <text evidence="1">The sequence shown here is derived from an EMBL/GenBank/DDBJ whole genome shotgun (WGS) entry which is preliminary data.</text>
</comment>
<sequence>MTPTEQRVPEVTTGTGYGRLYALYLHTSSWVLRQAVAAQTSSGALFDKVLTVETAGLGEGRVKISVCLPPNEGDNRSPKPLLLVAEGGGFVLGQPANGEHIDRSISDKAGLVVISVDYAKAPTYPYPHALLQLYEVLRWALSEQANASLGVEIDASRISTMGNSAGGNLTAALTLLLSIKTESYLKFHRGLPSNIKQVSQILLYPSVACHQSYIDRFNGSDVETQASSLPVWAATLMEACYLPPYIDKNQIFIAPVLVSEEELQALQLPPTLCITAGKDCLKLEAKEYCTKLKRAGVDITEHEFKKSIHGFSHYKGTTNKDIAECWEMVIEFLRVHNLA</sequence>